<name>A0AAW0VIR1_CANAR</name>
<dbReference type="SMART" id="SM00460">
    <property type="entry name" value="TGc"/>
    <property type="match status" value="1"/>
</dbReference>
<accession>A0AAW0VIR1</accession>
<dbReference type="InterPro" id="IPR038765">
    <property type="entry name" value="Papain-like_cys_pep_sf"/>
</dbReference>
<feature type="region of interest" description="Disordered" evidence="5">
    <location>
        <begin position="338"/>
        <end position="366"/>
    </location>
</feature>
<comment type="similarity">
    <text evidence="1">Belongs to the transglutaminase-like superfamily. PNGase family.</text>
</comment>
<protein>
    <recommendedName>
        <fullName evidence="4">Peptide:N-glycanase 1</fullName>
    </recommendedName>
</protein>
<dbReference type="PANTHER" id="PTHR12143:SF19">
    <property type="entry name" value="PEPTIDE-N(4)-(N-ACETYL-BETA-GLUCOSAMINYL)ASPARAGINE AMIDASE"/>
    <property type="match status" value="1"/>
</dbReference>
<keyword evidence="2" id="KW-0479">Metal-binding</keyword>
<dbReference type="EMBL" id="PEKT03000001">
    <property type="protein sequence ID" value="KAK8441948.1"/>
    <property type="molecule type" value="Genomic_DNA"/>
</dbReference>
<dbReference type="Pfam" id="PF01841">
    <property type="entry name" value="Transglut_core"/>
    <property type="match status" value="1"/>
</dbReference>
<organism evidence="7 8">
    <name type="scientific">Candidozyma auris</name>
    <name type="common">Yeast</name>
    <name type="synonym">Candida auris</name>
    <dbReference type="NCBI Taxonomy" id="498019"/>
    <lineage>
        <taxon>Eukaryota</taxon>
        <taxon>Fungi</taxon>
        <taxon>Dikarya</taxon>
        <taxon>Ascomycota</taxon>
        <taxon>Saccharomycotina</taxon>
        <taxon>Pichiomycetes</taxon>
        <taxon>Metschnikowiaceae</taxon>
        <taxon>Candidozyma</taxon>
    </lineage>
</organism>
<comment type="caution">
    <text evidence="7">The sequence shown here is derived from an EMBL/GenBank/DDBJ whole genome shotgun (WGS) entry which is preliminary data.</text>
</comment>
<dbReference type="PANTHER" id="PTHR12143">
    <property type="entry name" value="PEPTIDE N-GLYCANASE PNGASE -RELATED"/>
    <property type="match status" value="1"/>
</dbReference>
<gene>
    <name evidence="7" type="ORF">B9J08_00265</name>
</gene>
<dbReference type="GO" id="GO:0006516">
    <property type="term" value="P:glycoprotein catabolic process"/>
    <property type="evidence" value="ECO:0007669"/>
    <property type="project" value="TreeGrafter"/>
</dbReference>
<evidence type="ECO:0000256" key="3">
    <source>
        <dbReference type="ARBA" id="ARBA00022833"/>
    </source>
</evidence>
<evidence type="ECO:0000256" key="5">
    <source>
        <dbReference type="SAM" id="MobiDB-lite"/>
    </source>
</evidence>
<evidence type="ECO:0000256" key="4">
    <source>
        <dbReference type="ARBA" id="ARBA00032858"/>
    </source>
</evidence>
<evidence type="ECO:0000256" key="1">
    <source>
        <dbReference type="ARBA" id="ARBA00009390"/>
    </source>
</evidence>
<evidence type="ECO:0000259" key="6">
    <source>
        <dbReference type="SMART" id="SM00460"/>
    </source>
</evidence>
<dbReference type="Proteomes" id="UP000230249">
    <property type="component" value="Unassembled WGS sequence"/>
</dbReference>
<keyword evidence="3" id="KW-0862">Zinc</keyword>
<evidence type="ECO:0000256" key="2">
    <source>
        <dbReference type="ARBA" id="ARBA00022723"/>
    </source>
</evidence>
<reference evidence="7 8" key="2">
    <citation type="journal article" date="2018" name="Nat. Commun.">
        <title>Genomic insights into multidrug-resistance, mating and virulence in Candida auris and related emerging species.</title>
        <authorList>
            <person name="Munoz J.F."/>
            <person name="Gade L."/>
            <person name="Chow N.A."/>
            <person name="Loparev V.N."/>
            <person name="Juieng P."/>
            <person name="Berkow E.L."/>
            <person name="Farrer R.A."/>
            <person name="Litvintseva A.P."/>
            <person name="Cuomo C.A."/>
        </authorList>
    </citation>
    <scope>GENOME REANNOTATION</scope>
    <source>
        <strain evidence="7 8">B8441</strain>
    </source>
</reference>
<dbReference type="Gene3D" id="3.10.620.30">
    <property type="match status" value="1"/>
</dbReference>
<keyword evidence="8" id="KW-1185">Reference proteome</keyword>
<evidence type="ECO:0000313" key="7">
    <source>
        <dbReference type="EMBL" id="KAK8441948.1"/>
    </source>
</evidence>
<dbReference type="AlphaFoldDB" id="A0AAW0VIR1"/>
<reference evidence="7 8" key="1">
    <citation type="journal article" date="2017" name="Clin. Infect. Dis.">
        <title>Simultaneous emergence of multidrug-resistant Candida auris on 3 continents confirmed by whole-genome sequencing and epidemiological analyses.</title>
        <authorList>
            <person name="Lockhart S.R."/>
            <person name="Etienne K.A."/>
            <person name="Vallabhaneni S."/>
            <person name="Farooqi J."/>
            <person name="Chowdhary A."/>
            <person name="Govender N.P."/>
            <person name="Colombo A.L."/>
            <person name="Calvo B."/>
            <person name="Cuomo C.A."/>
            <person name="Desjardins C.A."/>
            <person name="Berkow E.L."/>
            <person name="Castanheira M."/>
            <person name="Magobo R.E."/>
            <person name="Jabeen K."/>
            <person name="Asghar R.J."/>
            <person name="Meis J.F."/>
            <person name="Jackson B."/>
            <person name="Chiller T."/>
            <person name="Litvintseva A.P."/>
        </authorList>
    </citation>
    <scope>NUCLEOTIDE SEQUENCE [LARGE SCALE GENOMIC DNA]</scope>
    <source>
        <strain evidence="7 8">B8441</strain>
    </source>
</reference>
<dbReference type="InterPro" id="IPR050883">
    <property type="entry name" value="PNGase"/>
</dbReference>
<proteinExistence type="inferred from homology"/>
<dbReference type="InterPro" id="IPR002931">
    <property type="entry name" value="Transglutaminase-like"/>
</dbReference>
<dbReference type="GO" id="GO:0000224">
    <property type="term" value="F:peptide-N4-(N-acetyl-beta-glucosaminyl)asparagine amidase activity"/>
    <property type="evidence" value="ECO:0007669"/>
    <property type="project" value="TreeGrafter"/>
</dbReference>
<dbReference type="Gene3D" id="2.20.25.10">
    <property type="match status" value="1"/>
</dbReference>
<feature type="domain" description="Transglutaminase-like" evidence="6">
    <location>
        <begin position="172"/>
        <end position="230"/>
    </location>
</feature>
<dbReference type="GO" id="GO:0046872">
    <property type="term" value="F:metal ion binding"/>
    <property type="evidence" value="ECO:0007669"/>
    <property type="project" value="UniProtKB-KW"/>
</dbReference>
<dbReference type="GO" id="GO:0005829">
    <property type="term" value="C:cytosol"/>
    <property type="evidence" value="ECO:0007669"/>
    <property type="project" value="TreeGrafter"/>
</dbReference>
<evidence type="ECO:0000313" key="8">
    <source>
        <dbReference type="Proteomes" id="UP000230249"/>
    </source>
</evidence>
<dbReference type="GO" id="GO:0005634">
    <property type="term" value="C:nucleus"/>
    <property type="evidence" value="ECO:0007669"/>
    <property type="project" value="TreeGrafter"/>
</dbReference>
<sequence>MGVESDWNNLGKRLISCYAKSVLEAAENLGKKRFPQLKDQRDAQLASTITSLVHKNDIYKNEAFTEKALNAIDLGKIFARVEEREASSDSELWGYEDFLVQETLSLFKNEFFKWIDKPKCSKCDRNGDNIEFIGVVGPPLVNPDDIGRIEKYKCKDCDQTVEFPRINNPAKLLDTRCGRCGEWVNCFMLVLQSVLGLDAQLRYIWNREDHVWCEYYSRKQNRWIHLDPCENVFDEPSLYCENWGKKMSYIIGIGNNYVIDLSDKYITEEEKRIPKSDVVSSEAVIEKLIKFINARLMLAFWDNDKKPHHSGDKYEKLYEELILVHNKELLSLKTCHTTKEPSEARVPRGRQSGSAEWTSARGEDGA</sequence>
<dbReference type="SUPFAM" id="SSF54001">
    <property type="entry name" value="Cysteine proteinases"/>
    <property type="match status" value="1"/>
</dbReference>